<protein>
    <recommendedName>
        <fullName evidence="1">Rubisco accumulation factor 1 C-terminal domain-containing protein</fullName>
    </recommendedName>
</protein>
<dbReference type="InterPro" id="IPR037494">
    <property type="entry name" value="RAF1"/>
</dbReference>
<evidence type="ECO:0000259" key="1">
    <source>
        <dbReference type="Pfam" id="PF18087"/>
    </source>
</evidence>
<dbReference type="PANTHER" id="PTHR35299">
    <property type="entry name" value="RUBISCO ACCUMULATION FACTOR 1"/>
    <property type="match status" value="1"/>
</dbReference>
<dbReference type="InterPro" id="IPR040858">
    <property type="entry name" value="Raf1_C"/>
</dbReference>
<proteinExistence type="predicted"/>
<dbReference type="PANTHER" id="PTHR35299:SF3">
    <property type="entry name" value="RUBISCO ACCUMULATION FACTOR 1.2, CHLOROPLASTIC"/>
    <property type="match status" value="1"/>
</dbReference>
<evidence type="ECO:0000313" key="2">
    <source>
        <dbReference type="EMBL" id="MCD9644072.1"/>
    </source>
</evidence>
<reference evidence="2 3" key="1">
    <citation type="journal article" date="2021" name="BMC Genomics">
        <title>Datura genome reveals duplications of psychoactive alkaloid biosynthetic genes and high mutation rate following tissue culture.</title>
        <authorList>
            <person name="Rajewski A."/>
            <person name="Carter-House D."/>
            <person name="Stajich J."/>
            <person name="Litt A."/>
        </authorList>
    </citation>
    <scope>NUCLEOTIDE SEQUENCE [LARGE SCALE GENOMIC DNA]</scope>
    <source>
        <strain evidence="2">AR-01</strain>
    </source>
</reference>
<dbReference type="Pfam" id="PF18087">
    <property type="entry name" value="RuBisCo_chap_C"/>
    <property type="match status" value="1"/>
</dbReference>
<dbReference type="EMBL" id="JACEIK010004070">
    <property type="protein sequence ID" value="MCD9644072.1"/>
    <property type="molecule type" value="Genomic_DNA"/>
</dbReference>
<accession>A0ABS8VAY7</accession>
<name>A0ABS8VAY7_DATST</name>
<feature type="domain" description="Rubisco accumulation factor 1 C-terminal" evidence="1">
    <location>
        <begin position="18"/>
        <end position="95"/>
    </location>
</feature>
<gene>
    <name evidence="2" type="ORF">HAX54_032050</name>
</gene>
<sequence>MGMWWCGDGCSGGGEGLRRWGGLPGWQPIAGLERGGVAVSFEEWEVTAMEGEEVVRRRLVVTDRRRKEVTMDDGFYLVLGGGNGSGDEGLKVERGLSLKEMGLKRAWEWCF</sequence>
<dbReference type="Proteomes" id="UP000823775">
    <property type="component" value="Unassembled WGS sequence"/>
</dbReference>
<comment type="caution">
    <text evidence="2">The sequence shown here is derived from an EMBL/GenBank/DDBJ whole genome shotgun (WGS) entry which is preliminary data.</text>
</comment>
<keyword evidence="3" id="KW-1185">Reference proteome</keyword>
<organism evidence="2 3">
    <name type="scientific">Datura stramonium</name>
    <name type="common">Jimsonweed</name>
    <name type="synonym">Common thornapple</name>
    <dbReference type="NCBI Taxonomy" id="4076"/>
    <lineage>
        <taxon>Eukaryota</taxon>
        <taxon>Viridiplantae</taxon>
        <taxon>Streptophyta</taxon>
        <taxon>Embryophyta</taxon>
        <taxon>Tracheophyta</taxon>
        <taxon>Spermatophyta</taxon>
        <taxon>Magnoliopsida</taxon>
        <taxon>eudicotyledons</taxon>
        <taxon>Gunneridae</taxon>
        <taxon>Pentapetalae</taxon>
        <taxon>asterids</taxon>
        <taxon>lamiids</taxon>
        <taxon>Solanales</taxon>
        <taxon>Solanaceae</taxon>
        <taxon>Solanoideae</taxon>
        <taxon>Datureae</taxon>
        <taxon>Datura</taxon>
    </lineage>
</organism>
<evidence type="ECO:0000313" key="3">
    <source>
        <dbReference type="Proteomes" id="UP000823775"/>
    </source>
</evidence>